<accession>A0ABP7EVJ1</accession>
<dbReference type="RefSeq" id="WP_345157006.1">
    <property type="nucleotide sequence ID" value="NZ_BAABDT010000001.1"/>
</dbReference>
<evidence type="ECO:0000313" key="3">
    <source>
        <dbReference type="Proteomes" id="UP001501367"/>
    </source>
</evidence>
<organism evidence="2 3">
    <name type="scientific">Flavobacterium ginsengisoli</name>
    <dbReference type="NCBI Taxonomy" id="871694"/>
    <lineage>
        <taxon>Bacteria</taxon>
        <taxon>Pseudomonadati</taxon>
        <taxon>Bacteroidota</taxon>
        <taxon>Flavobacteriia</taxon>
        <taxon>Flavobacteriales</taxon>
        <taxon>Flavobacteriaceae</taxon>
        <taxon>Flavobacterium</taxon>
    </lineage>
</organism>
<evidence type="ECO:0000256" key="1">
    <source>
        <dbReference type="SAM" id="SignalP"/>
    </source>
</evidence>
<gene>
    <name evidence="2" type="ORF">GCM10022422_03770</name>
</gene>
<keyword evidence="3" id="KW-1185">Reference proteome</keyword>
<sequence>MSKVFKILLLLFSILSFSQNKQENEIFKKIISHEIEKNKVPIYIECRKPKTSFNVREFKEDTGGITVSEKTLNDFEKNNTDTEETWNSELIKQSEFNPKYIKNTNCLTDEEIEILFKDIYKRQNIISVSKPLFDNDFENCIVSITYSKSFHSASGKSYLLKKTNGIWTIITEFGHWIS</sequence>
<dbReference type="EMBL" id="BAABDT010000001">
    <property type="protein sequence ID" value="GAA3725745.1"/>
    <property type="molecule type" value="Genomic_DNA"/>
</dbReference>
<name>A0ABP7EVJ1_9FLAO</name>
<dbReference type="Proteomes" id="UP001501367">
    <property type="component" value="Unassembled WGS sequence"/>
</dbReference>
<feature type="chain" id="PRO_5045392919" evidence="1">
    <location>
        <begin position="22"/>
        <end position="178"/>
    </location>
</feature>
<comment type="caution">
    <text evidence="2">The sequence shown here is derived from an EMBL/GenBank/DDBJ whole genome shotgun (WGS) entry which is preliminary data.</text>
</comment>
<reference evidence="3" key="1">
    <citation type="journal article" date="2019" name="Int. J. Syst. Evol. Microbiol.">
        <title>The Global Catalogue of Microorganisms (GCM) 10K type strain sequencing project: providing services to taxonomists for standard genome sequencing and annotation.</title>
        <authorList>
            <consortium name="The Broad Institute Genomics Platform"/>
            <consortium name="The Broad Institute Genome Sequencing Center for Infectious Disease"/>
            <person name="Wu L."/>
            <person name="Ma J."/>
        </authorList>
    </citation>
    <scope>NUCLEOTIDE SEQUENCE [LARGE SCALE GENOMIC DNA]</scope>
    <source>
        <strain evidence="3">JCM 17336</strain>
    </source>
</reference>
<protein>
    <submittedName>
        <fullName evidence="2">Uncharacterized protein</fullName>
    </submittedName>
</protein>
<keyword evidence="1" id="KW-0732">Signal</keyword>
<feature type="signal peptide" evidence="1">
    <location>
        <begin position="1"/>
        <end position="21"/>
    </location>
</feature>
<proteinExistence type="predicted"/>
<evidence type="ECO:0000313" key="2">
    <source>
        <dbReference type="EMBL" id="GAA3725745.1"/>
    </source>
</evidence>